<dbReference type="PANTHER" id="PTHR42770">
    <property type="entry name" value="AMINO ACID TRANSPORTER-RELATED"/>
    <property type="match status" value="1"/>
</dbReference>
<protein>
    <submittedName>
        <fullName evidence="7">Amino acid transporter</fullName>
    </submittedName>
</protein>
<dbReference type="EMBL" id="JADOUF010000001">
    <property type="protein sequence ID" value="MBG6133979.1"/>
    <property type="molecule type" value="Genomic_DNA"/>
</dbReference>
<dbReference type="Pfam" id="PF13520">
    <property type="entry name" value="AA_permease_2"/>
    <property type="match status" value="1"/>
</dbReference>
<dbReference type="RefSeq" id="WP_197001271.1">
    <property type="nucleotide sequence ID" value="NZ_BONS01000045.1"/>
</dbReference>
<feature type="transmembrane region" description="Helical" evidence="6">
    <location>
        <begin position="93"/>
        <end position="119"/>
    </location>
</feature>
<proteinExistence type="predicted"/>
<accession>A0A8J7GGI1</accession>
<evidence type="ECO:0000256" key="5">
    <source>
        <dbReference type="ARBA" id="ARBA00023136"/>
    </source>
</evidence>
<dbReference type="PIRSF" id="PIRSF006060">
    <property type="entry name" value="AA_transporter"/>
    <property type="match status" value="1"/>
</dbReference>
<dbReference type="GO" id="GO:0005886">
    <property type="term" value="C:plasma membrane"/>
    <property type="evidence" value="ECO:0007669"/>
    <property type="project" value="UniProtKB-SubCell"/>
</dbReference>
<dbReference type="PANTHER" id="PTHR42770:SF16">
    <property type="entry name" value="AMINO ACID PERMEASE"/>
    <property type="match status" value="1"/>
</dbReference>
<keyword evidence="5 6" id="KW-0472">Membrane</keyword>
<dbReference type="AlphaFoldDB" id="A0A8J7GGI1"/>
<evidence type="ECO:0000256" key="2">
    <source>
        <dbReference type="ARBA" id="ARBA00022475"/>
    </source>
</evidence>
<feature type="transmembrane region" description="Helical" evidence="6">
    <location>
        <begin position="61"/>
        <end position="81"/>
    </location>
</feature>
<feature type="transmembrane region" description="Helical" evidence="6">
    <location>
        <begin position="212"/>
        <end position="237"/>
    </location>
</feature>
<gene>
    <name evidence="7" type="ORF">IW245_000173</name>
</gene>
<keyword evidence="8" id="KW-1185">Reference proteome</keyword>
<dbReference type="GO" id="GO:0022857">
    <property type="term" value="F:transmembrane transporter activity"/>
    <property type="evidence" value="ECO:0007669"/>
    <property type="project" value="InterPro"/>
</dbReference>
<feature type="transmembrane region" description="Helical" evidence="6">
    <location>
        <begin position="455"/>
        <end position="476"/>
    </location>
</feature>
<feature type="transmembrane region" description="Helical" evidence="6">
    <location>
        <begin position="139"/>
        <end position="160"/>
    </location>
</feature>
<feature type="transmembrane region" description="Helical" evidence="6">
    <location>
        <begin position="172"/>
        <end position="192"/>
    </location>
</feature>
<evidence type="ECO:0000256" key="1">
    <source>
        <dbReference type="ARBA" id="ARBA00004651"/>
    </source>
</evidence>
<feature type="transmembrane region" description="Helical" evidence="6">
    <location>
        <begin position="353"/>
        <end position="374"/>
    </location>
</feature>
<feature type="transmembrane region" description="Helical" evidence="6">
    <location>
        <begin position="380"/>
        <end position="407"/>
    </location>
</feature>
<evidence type="ECO:0000313" key="7">
    <source>
        <dbReference type="EMBL" id="MBG6133979.1"/>
    </source>
</evidence>
<keyword evidence="4 6" id="KW-1133">Transmembrane helix</keyword>
<feature type="transmembrane region" description="Helical" evidence="6">
    <location>
        <begin position="419"/>
        <end position="440"/>
    </location>
</feature>
<dbReference type="InterPro" id="IPR002293">
    <property type="entry name" value="AA/rel_permease1"/>
</dbReference>
<evidence type="ECO:0000256" key="3">
    <source>
        <dbReference type="ARBA" id="ARBA00022692"/>
    </source>
</evidence>
<evidence type="ECO:0000313" key="8">
    <source>
        <dbReference type="Proteomes" id="UP000622552"/>
    </source>
</evidence>
<reference evidence="7" key="1">
    <citation type="submission" date="2020-11" db="EMBL/GenBank/DDBJ databases">
        <title>Sequencing the genomes of 1000 actinobacteria strains.</title>
        <authorList>
            <person name="Klenk H.-P."/>
        </authorList>
    </citation>
    <scope>NUCLEOTIDE SEQUENCE</scope>
    <source>
        <strain evidence="7">DSM 45356</strain>
    </source>
</reference>
<comment type="caution">
    <text evidence="7">The sequence shown here is derived from an EMBL/GenBank/DDBJ whole genome shotgun (WGS) entry which is preliminary data.</text>
</comment>
<dbReference type="InterPro" id="IPR050367">
    <property type="entry name" value="APC_superfamily"/>
</dbReference>
<evidence type="ECO:0000256" key="4">
    <source>
        <dbReference type="ARBA" id="ARBA00022989"/>
    </source>
</evidence>
<dbReference type="Gene3D" id="1.20.1740.10">
    <property type="entry name" value="Amino acid/polyamine transporter I"/>
    <property type="match status" value="1"/>
</dbReference>
<organism evidence="7 8">
    <name type="scientific">Longispora fulva</name>
    <dbReference type="NCBI Taxonomy" id="619741"/>
    <lineage>
        <taxon>Bacteria</taxon>
        <taxon>Bacillati</taxon>
        <taxon>Actinomycetota</taxon>
        <taxon>Actinomycetes</taxon>
        <taxon>Micromonosporales</taxon>
        <taxon>Micromonosporaceae</taxon>
        <taxon>Longispora</taxon>
    </lineage>
</organism>
<feature type="transmembrane region" description="Helical" evidence="6">
    <location>
        <begin position="32"/>
        <end position="55"/>
    </location>
</feature>
<name>A0A8J7GGI1_9ACTN</name>
<feature type="transmembrane region" description="Helical" evidence="6">
    <location>
        <begin position="249"/>
        <end position="268"/>
    </location>
</feature>
<sequence length="505" mass="52114">MPVSTSPPSSSPTRSNLVADALRRDSVGTRSLLSFVFSAAAPLTVVAGVMTIGYAATGVQAFPLVFLLVGAALLLFVPGYLAMARRLPNAGAFYAYIAAGMGRVPAVGVAWISLASYFFVQMAAYGAIGSAVSPLLDAWWGWSPPWWAVAWACWAVVGVLGVRRIEISGRVLALLGAAEVAVVLIFDAANLLPASHPGRPVELAANFHPAGLASAGVGAALVMAVLAFSGVEQAAVFVEEARARTVARATYLAVVAIAVIYAFSAWTMTIPLGPAATITAAGRLGPDLVFGNAAGQLGTGWATAGQVLFATSLLAAMVAFHNTGARYAFALGRERVLPAWLGKTSRRSGSPKYGSLTQTVIAFFVIAAYAVAGLDPLTSLFYLAGAAGGFGILVLLAATSVAVVIYFARAEPAGRPSVWMRLIAPGLAAVALTVMVALALRNFASVLGVPETSPLRWLIPASLAGLAASGCAWALILRTTRPAVFRAIGRGVHSNTPFTPATDRF</sequence>
<dbReference type="Proteomes" id="UP000622552">
    <property type="component" value="Unassembled WGS sequence"/>
</dbReference>
<comment type="subcellular location">
    <subcellularLocation>
        <location evidence="1">Cell membrane</location>
        <topology evidence="1">Multi-pass membrane protein</topology>
    </subcellularLocation>
</comment>
<keyword evidence="3 6" id="KW-0812">Transmembrane</keyword>
<keyword evidence="2" id="KW-1003">Cell membrane</keyword>
<evidence type="ECO:0000256" key="6">
    <source>
        <dbReference type="SAM" id="Phobius"/>
    </source>
</evidence>
<feature type="transmembrane region" description="Helical" evidence="6">
    <location>
        <begin position="307"/>
        <end position="332"/>
    </location>
</feature>